<dbReference type="RefSeq" id="WP_109721365.1">
    <property type="nucleotide sequence ID" value="NZ_QEQK01000016.1"/>
</dbReference>
<evidence type="ECO:0000256" key="1">
    <source>
        <dbReference type="SAM" id="Coils"/>
    </source>
</evidence>
<gene>
    <name evidence="2" type="ORF">DEH80_15200</name>
</gene>
<sequence>MGNSEDKVALAAMQPDDMAVAGVTEDDVIAYLEQHPQLFADHPQLLEGVELAHATGSAASLIERQVGLLRQRNEQLRERLHQLAELARHNERRMRHANRLAVALLGAGSLAEVANITRDEVTRAFAVDAVFIGLYDEQPHSEIPAIGAGHALRQHYANLMRTGLIECGPVDAKARQALFGEQSIASAAVVPLDRVQPLGLLAVGSEDGARFQPGMGTLFLDLIADLLTAAIRRHLPDACASD</sequence>
<evidence type="ECO:0000313" key="2">
    <source>
        <dbReference type="EMBL" id="PWN54931.1"/>
    </source>
</evidence>
<dbReference type="OrthoDB" id="8525200at2"/>
<dbReference type="Gene3D" id="3.30.450.40">
    <property type="match status" value="1"/>
</dbReference>
<name>A0A383XQM7_9GAMM</name>
<dbReference type="SUPFAM" id="SSF55781">
    <property type="entry name" value="GAF domain-like"/>
    <property type="match status" value="1"/>
</dbReference>
<evidence type="ECO:0000313" key="3">
    <source>
        <dbReference type="Proteomes" id="UP000251800"/>
    </source>
</evidence>
<dbReference type="PANTHER" id="PTHR38765:SF1">
    <property type="entry name" value="DUF484 DOMAIN-CONTAINING PROTEIN"/>
    <property type="match status" value="1"/>
</dbReference>
<dbReference type="Pfam" id="PF04340">
    <property type="entry name" value="DUF484"/>
    <property type="match status" value="1"/>
</dbReference>
<accession>A0A383XQM7</accession>
<proteinExistence type="predicted"/>
<keyword evidence="1" id="KW-0175">Coiled coil</keyword>
<dbReference type="EMBL" id="QEQK01000016">
    <property type="protein sequence ID" value="PWN54931.1"/>
    <property type="molecule type" value="Genomic_DNA"/>
</dbReference>
<dbReference type="InterPro" id="IPR007435">
    <property type="entry name" value="DUF484"/>
</dbReference>
<keyword evidence="3" id="KW-1185">Reference proteome</keyword>
<protein>
    <submittedName>
        <fullName evidence="2">DUF484 domain-containing protein</fullName>
    </submittedName>
</protein>
<feature type="coiled-coil region" evidence="1">
    <location>
        <begin position="59"/>
        <end position="93"/>
    </location>
</feature>
<reference evidence="2 3" key="1">
    <citation type="submission" date="2018-05" db="EMBL/GenBank/DDBJ databases">
        <title>Abyssibacter profundi OUC007T gen. nov., sp. nov, a marine bacterium isolated from seawater of the Mariana Trench.</title>
        <authorList>
            <person name="Zhou S."/>
        </authorList>
    </citation>
    <scope>NUCLEOTIDE SEQUENCE [LARGE SCALE GENOMIC DNA]</scope>
    <source>
        <strain evidence="2 3">OUC007</strain>
    </source>
</reference>
<comment type="caution">
    <text evidence="2">The sequence shown here is derived from an EMBL/GenBank/DDBJ whole genome shotgun (WGS) entry which is preliminary data.</text>
</comment>
<organism evidence="2 3">
    <name type="scientific">Abyssibacter profundi</name>
    <dbReference type="NCBI Taxonomy" id="2182787"/>
    <lineage>
        <taxon>Bacteria</taxon>
        <taxon>Pseudomonadati</taxon>
        <taxon>Pseudomonadota</taxon>
        <taxon>Gammaproteobacteria</taxon>
        <taxon>Chromatiales</taxon>
        <taxon>Oceanococcaceae</taxon>
        <taxon>Abyssibacter</taxon>
    </lineage>
</organism>
<dbReference type="InterPro" id="IPR029016">
    <property type="entry name" value="GAF-like_dom_sf"/>
</dbReference>
<dbReference type="PANTHER" id="PTHR38765">
    <property type="entry name" value="DUF484 DOMAIN-CONTAINING PROTEIN"/>
    <property type="match status" value="1"/>
</dbReference>
<dbReference type="AlphaFoldDB" id="A0A383XQM7"/>
<dbReference type="Proteomes" id="UP000251800">
    <property type="component" value="Unassembled WGS sequence"/>
</dbReference>